<dbReference type="EMBL" id="WHJE01000008">
    <property type="protein sequence ID" value="KAE8765584.1"/>
    <property type="molecule type" value="Genomic_DNA"/>
</dbReference>
<protein>
    <submittedName>
        <fullName evidence="3">DUF305 domain-containing protein</fullName>
    </submittedName>
</protein>
<comment type="caution">
    <text evidence="3">The sequence shown here is derived from an EMBL/GenBank/DDBJ whole genome shotgun (WGS) entry which is preliminary data.</text>
</comment>
<keyword evidence="1" id="KW-0812">Transmembrane</keyword>
<keyword evidence="1" id="KW-0472">Membrane</keyword>
<dbReference type="Pfam" id="PF03713">
    <property type="entry name" value="DUF305"/>
    <property type="match status" value="1"/>
</dbReference>
<dbReference type="OrthoDB" id="26872at2"/>
<dbReference type="PANTHER" id="PTHR36933">
    <property type="entry name" value="SLL0788 PROTEIN"/>
    <property type="match status" value="1"/>
</dbReference>
<keyword evidence="1" id="KW-1133">Transmembrane helix</keyword>
<keyword evidence="4" id="KW-1185">Reference proteome</keyword>
<dbReference type="Gene3D" id="1.20.1260.10">
    <property type="match status" value="1"/>
</dbReference>
<gene>
    <name evidence="3" type="ORF">GB883_03430</name>
</gene>
<evidence type="ECO:0000259" key="2">
    <source>
        <dbReference type="Pfam" id="PF03713"/>
    </source>
</evidence>
<evidence type="ECO:0000313" key="3">
    <source>
        <dbReference type="EMBL" id="KAE8765584.1"/>
    </source>
</evidence>
<accession>A0A7J5UTG7</accession>
<dbReference type="Proteomes" id="UP000451860">
    <property type="component" value="Unassembled WGS sequence"/>
</dbReference>
<reference evidence="3 4" key="1">
    <citation type="submission" date="2019-10" db="EMBL/GenBank/DDBJ databases">
        <title>Georgenia wutianyii sp. nov. and Georgenia yuyongxinii sp. nov. isolated from plateau pika (Ochotona curzoniae) in the Qinghai-Tibet plateau of China.</title>
        <authorList>
            <person name="Tian Z."/>
        </authorList>
    </citation>
    <scope>NUCLEOTIDE SEQUENCE [LARGE SCALE GENOMIC DNA]</scope>
    <source>
        <strain evidence="3 4">DSM 21501</strain>
    </source>
</reference>
<feature type="transmembrane region" description="Helical" evidence="1">
    <location>
        <begin position="23"/>
        <end position="42"/>
    </location>
</feature>
<evidence type="ECO:0000313" key="4">
    <source>
        <dbReference type="Proteomes" id="UP000451860"/>
    </source>
</evidence>
<dbReference type="PANTHER" id="PTHR36933:SF1">
    <property type="entry name" value="SLL0788 PROTEIN"/>
    <property type="match status" value="1"/>
</dbReference>
<dbReference type="InterPro" id="IPR005183">
    <property type="entry name" value="DUF305_CopM-like"/>
</dbReference>
<feature type="domain" description="DUF305" evidence="2">
    <location>
        <begin position="59"/>
        <end position="216"/>
    </location>
</feature>
<dbReference type="InterPro" id="IPR012347">
    <property type="entry name" value="Ferritin-like"/>
</dbReference>
<proteinExistence type="predicted"/>
<organism evidence="3 4">
    <name type="scientific">Georgenia thermotolerans</name>
    <dbReference type="NCBI Taxonomy" id="527326"/>
    <lineage>
        <taxon>Bacteria</taxon>
        <taxon>Bacillati</taxon>
        <taxon>Actinomycetota</taxon>
        <taxon>Actinomycetes</taxon>
        <taxon>Micrococcales</taxon>
        <taxon>Bogoriellaceae</taxon>
        <taxon>Georgenia</taxon>
    </lineage>
</organism>
<evidence type="ECO:0000256" key="1">
    <source>
        <dbReference type="SAM" id="Phobius"/>
    </source>
</evidence>
<name>A0A7J5UTG7_9MICO</name>
<sequence>MTDEGQSVVDDDATPPAGTPRGMVVAAVVLLLAVAAVVGLIAGSRLAAGPQHPSTASVDAGFARDMGAHHAQAVEMSTIVRERTDDPATRSLALDIALTQQHQLGQMYGWLELWDLPQRSAEPVMAWMSDHTSHATVPETGLMPGMATRAELNQLSAAEGRDAERIFLQLMIPHHEAGVEMAEYAANKAEEPAVRHLATTMVRAQTAELTVLHDMLDERGGPLEP</sequence>
<dbReference type="AlphaFoldDB" id="A0A7J5UTG7"/>